<organism evidence="1 3">
    <name type="scientific">Chryseobacterium shandongense</name>
    <dbReference type="NCBI Taxonomy" id="1493872"/>
    <lineage>
        <taxon>Bacteria</taxon>
        <taxon>Pseudomonadati</taxon>
        <taxon>Bacteroidota</taxon>
        <taxon>Flavobacteriia</taxon>
        <taxon>Flavobacteriales</taxon>
        <taxon>Weeksellaceae</taxon>
        <taxon>Chryseobacterium group</taxon>
        <taxon>Chryseobacterium</taxon>
    </lineage>
</organism>
<dbReference type="EMBL" id="CP033913">
    <property type="protein sequence ID" value="AZA98027.1"/>
    <property type="molecule type" value="Genomic_DNA"/>
</dbReference>
<evidence type="ECO:0000313" key="4">
    <source>
        <dbReference type="Proteomes" id="UP000281741"/>
    </source>
</evidence>
<evidence type="ECO:0000313" key="1">
    <source>
        <dbReference type="EMBL" id="AZA89066.1"/>
    </source>
</evidence>
<proteinExistence type="predicted"/>
<dbReference type="EMBL" id="CP033916">
    <property type="protein sequence ID" value="AZA89066.1"/>
    <property type="molecule type" value="Genomic_DNA"/>
</dbReference>
<dbReference type="RefSeq" id="WP_123855553.1">
    <property type="nucleotide sequence ID" value="NZ_CP033913.1"/>
</dbReference>
<reference evidence="3 4" key="1">
    <citation type="submission" date="2018-11" db="EMBL/GenBank/DDBJ databases">
        <title>Proposal to divide the Flavobacteriaceae and reorganize its genera based on Amino Acid Identity values calculated from whole genome sequences.</title>
        <authorList>
            <person name="Nicholson A.C."/>
            <person name="Gulvik C.A."/>
            <person name="Whitney A.M."/>
            <person name="Humrighouse B.W."/>
            <person name="Bell M."/>
            <person name="Holmes B."/>
            <person name="Steigerwalt A.G."/>
            <person name="Villarma A."/>
            <person name="Sheth M."/>
            <person name="Batra D."/>
            <person name="Pryor J."/>
            <person name="Bernardet J.-F."/>
            <person name="Hugo C."/>
            <person name="Kampfer P."/>
            <person name="Newman J."/>
            <person name="McQuiston J.R."/>
        </authorList>
    </citation>
    <scope>NUCLEOTIDE SEQUENCE [LARGE SCALE GENOMIC DNA]</scope>
    <source>
        <strain evidence="1 3">G0207</strain>
        <strain evidence="2 4">H5143</strain>
        <plasmid evidence="3 4">unnamed</plasmid>
    </source>
</reference>
<evidence type="ECO:0000313" key="3">
    <source>
        <dbReference type="Proteomes" id="UP000274073"/>
    </source>
</evidence>
<name>A0AAD0YCZ6_9FLAO</name>
<dbReference type="AlphaFoldDB" id="A0AAD0YCZ6"/>
<protein>
    <submittedName>
        <fullName evidence="1">Uncharacterized protein</fullName>
    </submittedName>
</protein>
<dbReference type="Proteomes" id="UP000281741">
    <property type="component" value="Plasmid unnamed"/>
</dbReference>
<keyword evidence="4" id="KW-1185">Reference proteome</keyword>
<gene>
    <name evidence="1" type="ORF">EG349_19765</name>
    <name evidence="2" type="ORF">EG353_20790</name>
</gene>
<dbReference type="GeneID" id="39505278"/>
<dbReference type="Proteomes" id="UP000274073">
    <property type="component" value="Plasmid unnamed"/>
</dbReference>
<evidence type="ECO:0000313" key="2">
    <source>
        <dbReference type="EMBL" id="AZA98027.1"/>
    </source>
</evidence>
<keyword evidence="1" id="KW-0614">Plasmid</keyword>
<sequence length="249" mass="27469">MVFLLYGSVSDSDSFIGGSGSNGGSSHGDVFAPKVNSFDYLGGANGGGTSLSPWMQANMNVDPRMAGIYAHRAMSNYFTSREDLRGNWFSEKKQSIWKWDLAMRPDLYYMNNGVNSTWELKPLSHFINVSLTLKGKYQNQVYADGLSMLMHEKFYVGSSHGAPIPPINGQIVTDRSGYRFSYTVPIGIDGMIYYKCLNCKNPETERQPQVDMKTVENAVTTVAVLYIIYKIGVGVATWECGGCGVLVTP</sequence>
<accession>A0AAD0YCZ6</accession>
<geneLocation type="plasmid" evidence="3 4">
    <name>unnamed</name>
</geneLocation>